<dbReference type="AlphaFoldDB" id="F4LXI1"/>
<evidence type="ECO:0008006" key="3">
    <source>
        <dbReference type="Google" id="ProtNLM"/>
    </source>
</evidence>
<keyword evidence="2" id="KW-1185">Reference proteome</keyword>
<dbReference type="InterPro" id="IPR009229">
    <property type="entry name" value="AgrD"/>
</dbReference>
<protein>
    <recommendedName>
        <fullName evidence="3">Cyclic lactone autoinducer peptide</fullName>
    </recommendedName>
</protein>
<dbReference type="RefSeq" id="WP_013778006.1">
    <property type="nucleotide sequence ID" value="NC_015519.1"/>
</dbReference>
<organism evidence="1 2">
    <name type="scientific">Tepidanaerobacter acetatoxydans (strain DSM 21804 / JCM 16047 / Re1)</name>
    <dbReference type="NCBI Taxonomy" id="1209989"/>
    <lineage>
        <taxon>Bacteria</taxon>
        <taxon>Bacillati</taxon>
        <taxon>Bacillota</taxon>
        <taxon>Clostridia</taxon>
        <taxon>Thermosediminibacterales</taxon>
        <taxon>Tepidanaerobacteraceae</taxon>
        <taxon>Tepidanaerobacter</taxon>
    </lineage>
</organism>
<sequence>MKKLLIRIGTSLASLALMVTALNVNTACMLFVHQPKLPDNAGKLRKF</sequence>
<dbReference type="STRING" id="1209989.TepRe1_0916"/>
<reference evidence="2" key="1">
    <citation type="journal article" date="2013" name="Genome Announc.">
        <title>First genome sequence of a syntrophic acetate-oxidizing bacterium, Tepidanaerobacter acetatoxydans strain Re1.</title>
        <authorList>
            <person name="Manzoor S."/>
            <person name="Bongcam-Rudloff E."/>
            <person name="Schnurer A."/>
            <person name="Muller B."/>
        </authorList>
    </citation>
    <scope>NUCLEOTIDE SEQUENCE [LARGE SCALE GENOMIC DNA]</scope>
    <source>
        <strain evidence="2">Re1</strain>
    </source>
</reference>
<accession>F4LXI1</accession>
<evidence type="ECO:0000313" key="2">
    <source>
        <dbReference type="Proteomes" id="UP000010802"/>
    </source>
</evidence>
<accession>L0S1Q7</accession>
<dbReference type="KEGG" id="tae:TepiRe1_0995"/>
<dbReference type="KEGG" id="tep:TepRe1_0916"/>
<dbReference type="PATRIC" id="fig|1209989.3.peg.1099"/>
<dbReference type="Proteomes" id="UP000010802">
    <property type="component" value="Chromosome"/>
</dbReference>
<dbReference type="NCBIfam" id="TIGR04223">
    <property type="entry name" value="quorum_AgrD"/>
    <property type="match status" value="1"/>
</dbReference>
<proteinExistence type="predicted"/>
<dbReference type="EMBL" id="HF563609">
    <property type="protein sequence ID" value="CCP25717.1"/>
    <property type="molecule type" value="Genomic_DNA"/>
</dbReference>
<gene>
    <name evidence="1" type="ordered locus">TEPIRE1_0995</name>
</gene>
<dbReference type="HOGENOM" id="CLU_212648_4_1_9"/>
<evidence type="ECO:0000313" key="1">
    <source>
        <dbReference type="EMBL" id="CCP25717.1"/>
    </source>
</evidence>
<dbReference type="OrthoDB" id="1922077at2"/>
<dbReference type="eggNOG" id="ENOG5033EFQ">
    <property type="taxonomic scope" value="Bacteria"/>
</dbReference>
<name>F4LXI1_TEPAE</name>